<organism evidence="3 4">
    <name type="scientific">Lactarius akahatsu</name>
    <dbReference type="NCBI Taxonomy" id="416441"/>
    <lineage>
        <taxon>Eukaryota</taxon>
        <taxon>Fungi</taxon>
        <taxon>Dikarya</taxon>
        <taxon>Basidiomycota</taxon>
        <taxon>Agaricomycotina</taxon>
        <taxon>Agaricomycetes</taxon>
        <taxon>Russulales</taxon>
        <taxon>Russulaceae</taxon>
        <taxon>Lactarius</taxon>
    </lineage>
</organism>
<evidence type="ECO:0000259" key="2">
    <source>
        <dbReference type="PROSITE" id="PS51186"/>
    </source>
</evidence>
<sequence length="390" mass="44108">MIRTFGTVMTRMLISMGRRRRARKKRKRKISGPTTVTTRTTPGSSSISTLTLQPLIDVLVSRYASVDSEDVNFDSIAKSVLEQCVKTRDELGELHERDDLGRPYLLISPSDEADLLEMLEARSRNGLSVAEAIILRKLKLQRHMRTHKLSPPVLRPKISSGLTGLAPACKPPEPDPEVLKALYGVQTTPYKSSFLSRLNGFSVGRAPVVAADWEARSPWMDLMEDIRAHYALKFLGREVVQESLAPITYVTLTAEHLPQVHDLLHRSFWSGIDVSDSLRHMPEQVTIVAMYKRLLVGCAILSSPAETYITYLAVRAGWENAQIATAMLFHLISRNPNKDITLHVSANNPAMLLYNRFGFKAEEFVVDFYEDYLDPQSRMSKNAFRLRLRR</sequence>
<name>A0AAD4LK96_9AGAM</name>
<reference evidence="3" key="1">
    <citation type="submission" date="2022-01" db="EMBL/GenBank/DDBJ databases">
        <title>Comparative genomics reveals a dynamic genome evolution in the ectomycorrhizal milk-cap (Lactarius) mushrooms.</title>
        <authorList>
            <consortium name="DOE Joint Genome Institute"/>
            <person name="Lebreton A."/>
            <person name="Tang N."/>
            <person name="Kuo A."/>
            <person name="LaButti K."/>
            <person name="Drula E."/>
            <person name="Barry K."/>
            <person name="Clum A."/>
            <person name="Lipzen A."/>
            <person name="Mousain D."/>
            <person name="Ng V."/>
            <person name="Wang R."/>
            <person name="Wang X."/>
            <person name="Dai Y."/>
            <person name="Henrissat B."/>
            <person name="Grigoriev I.V."/>
            <person name="Guerin-Laguette A."/>
            <person name="Yu F."/>
            <person name="Martin F.M."/>
        </authorList>
    </citation>
    <scope>NUCLEOTIDE SEQUENCE</scope>
    <source>
        <strain evidence="3">QP</strain>
    </source>
</reference>
<dbReference type="GO" id="GO:0016747">
    <property type="term" value="F:acyltransferase activity, transferring groups other than amino-acyl groups"/>
    <property type="evidence" value="ECO:0007669"/>
    <property type="project" value="InterPro"/>
</dbReference>
<dbReference type="AlphaFoldDB" id="A0AAD4LK96"/>
<protein>
    <recommendedName>
        <fullName evidence="2">N-acetyltransferase domain-containing protein</fullName>
    </recommendedName>
</protein>
<dbReference type="PROSITE" id="PS51186">
    <property type="entry name" value="GNAT"/>
    <property type="match status" value="1"/>
</dbReference>
<dbReference type="Proteomes" id="UP001201163">
    <property type="component" value="Unassembled WGS sequence"/>
</dbReference>
<feature type="compositionally biased region" description="Basic residues" evidence="1">
    <location>
        <begin position="17"/>
        <end position="30"/>
    </location>
</feature>
<dbReference type="EMBL" id="JAKELL010000025">
    <property type="protein sequence ID" value="KAH8991675.1"/>
    <property type="molecule type" value="Genomic_DNA"/>
</dbReference>
<proteinExistence type="predicted"/>
<gene>
    <name evidence="3" type="ORF">EDB92DRAFT_645205</name>
</gene>
<evidence type="ECO:0000256" key="1">
    <source>
        <dbReference type="SAM" id="MobiDB-lite"/>
    </source>
</evidence>
<feature type="compositionally biased region" description="Low complexity" evidence="1">
    <location>
        <begin position="31"/>
        <end position="46"/>
    </location>
</feature>
<dbReference type="InterPro" id="IPR000182">
    <property type="entry name" value="GNAT_dom"/>
</dbReference>
<dbReference type="SUPFAM" id="SSF55729">
    <property type="entry name" value="Acyl-CoA N-acyltransferases (Nat)"/>
    <property type="match status" value="1"/>
</dbReference>
<comment type="caution">
    <text evidence="3">The sequence shown here is derived from an EMBL/GenBank/DDBJ whole genome shotgun (WGS) entry which is preliminary data.</text>
</comment>
<feature type="domain" description="N-acetyltransferase" evidence="2">
    <location>
        <begin position="247"/>
        <end position="390"/>
    </location>
</feature>
<dbReference type="Gene3D" id="3.40.630.30">
    <property type="match status" value="1"/>
</dbReference>
<keyword evidence="4" id="KW-1185">Reference proteome</keyword>
<accession>A0AAD4LK96</accession>
<dbReference type="Pfam" id="PF00583">
    <property type="entry name" value="Acetyltransf_1"/>
    <property type="match status" value="1"/>
</dbReference>
<evidence type="ECO:0000313" key="4">
    <source>
        <dbReference type="Proteomes" id="UP001201163"/>
    </source>
</evidence>
<evidence type="ECO:0000313" key="3">
    <source>
        <dbReference type="EMBL" id="KAH8991675.1"/>
    </source>
</evidence>
<feature type="region of interest" description="Disordered" evidence="1">
    <location>
        <begin position="17"/>
        <end position="46"/>
    </location>
</feature>
<dbReference type="InterPro" id="IPR016181">
    <property type="entry name" value="Acyl_CoA_acyltransferase"/>
</dbReference>